<proteinExistence type="inferred from homology"/>
<comment type="subunit">
    <text evidence="2">Interacts with hulA.</text>
</comment>
<dbReference type="InterPro" id="IPR050357">
    <property type="entry name" value="Arrestin_domain-protein"/>
</dbReference>
<feature type="compositionally biased region" description="Low complexity" evidence="3">
    <location>
        <begin position="453"/>
        <end position="471"/>
    </location>
</feature>
<evidence type="ECO:0000313" key="6">
    <source>
        <dbReference type="Proteomes" id="UP000285146"/>
    </source>
</evidence>
<evidence type="ECO:0000259" key="4">
    <source>
        <dbReference type="SMART" id="SM01017"/>
    </source>
</evidence>
<dbReference type="InterPro" id="IPR011021">
    <property type="entry name" value="Arrestin-like_N"/>
</dbReference>
<gene>
    <name evidence="5" type="ORF">VPNG_04457</name>
</gene>
<evidence type="ECO:0000256" key="1">
    <source>
        <dbReference type="ARBA" id="ARBA00005298"/>
    </source>
</evidence>
<comment type="caution">
    <text evidence="5">The sequence shown here is derived from an EMBL/GenBank/DDBJ whole genome shotgun (WGS) entry which is preliminary data.</text>
</comment>
<sequence>MPSFSNPLANVTGRNAFTLFEIRLDSDFIVFRGNDHESSGQLLKGTLVLCLPSSLRVEDVHLRLIGTERLHWTDARLTPTGMSNQKVDRTNVFYNYRWPPFVGGNTGRSTVLEKGNYEWPFELMLPGDFCESVEGMSEASVTYHLKATVARGKLAYDLHAKKRLRIIRTLEPSALEFLHAMSVENIWPNKVEYSIVIPQKAIVFGSAIPLETRFTPLLKGLEIGEINCRLMEVHEIVLTTVQGHHVREHKREREVAHWTLPVTREEHWNDMIDESGGQEGWVLNTHLDLPRKLGKCMQDTNVHGIKIRHKIKMVVALHNPDGHVSELRATLPVTIFISPNMPLDEEGNLMRQSPQEINQASQLSGIAPPGYGEHILDQLYDDVDLHGLHSGWQTPAMQSGVNTPFYALSRAGSAENLHQMAGMAVPPAALSSRLQDVSLSAMNRNQSYSSLSGAATNGTTTNGATTNGATTPHSQTSPADDRQTTPPPSAPLSRTTSFEYHSGMNTPELLELEDLSKVPSYTTALKTPARPLNVAEGLVLPDYESIISTPTTPTVAHASNPLDSIPEVRTSGTPTAATTTAPPARPRPSRRQTSLGFGMLYSHHYGGGEDDVRRRLHLLQSRAQPY</sequence>
<dbReference type="GO" id="GO:0005886">
    <property type="term" value="C:plasma membrane"/>
    <property type="evidence" value="ECO:0007669"/>
    <property type="project" value="TreeGrafter"/>
</dbReference>
<dbReference type="InterPro" id="IPR014756">
    <property type="entry name" value="Ig_E-set"/>
</dbReference>
<dbReference type="GO" id="GO:0005829">
    <property type="term" value="C:cytosol"/>
    <property type="evidence" value="ECO:0007669"/>
    <property type="project" value="TreeGrafter"/>
</dbReference>
<dbReference type="Pfam" id="PF02752">
    <property type="entry name" value="Arrestin_C"/>
    <property type="match status" value="1"/>
</dbReference>
<dbReference type="Pfam" id="PF00339">
    <property type="entry name" value="Arrestin_N"/>
    <property type="match status" value="1"/>
</dbReference>
<dbReference type="PANTHER" id="PTHR11188">
    <property type="entry name" value="ARRESTIN DOMAIN CONTAINING PROTEIN"/>
    <property type="match status" value="1"/>
</dbReference>
<feature type="compositionally biased region" description="Low complexity" evidence="3">
    <location>
        <begin position="569"/>
        <end position="582"/>
    </location>
</feature>
<dbReference type="EMBL" id="LKEB01000019">
    <property type="protein sequence ID" value="ROW13554.1"/>
    <property type="molecule type" value="Genomic_DNA"/>
</dbReference>
<dbReference type="InterPro" id="IPR011022">
    <property type="entry name" value="Arrestin_C-like"/>
</dbReference>
<dbReference type="SUPFAM" id="SSF81296">
    <property type="entry name" value="E set domains"/>
    <property type="match status" value="1"/>
</dbReference>
<dbReference type="Proteomes" id="UP000285146">
    <property type="component" value="Unassembled WGS sequence"/>
</dbReference>
<dbReference type="GO" id="GO:0030674">
    <property type="term" value="F:protein-macromolecule adaptor activity"/>
    <property type="evidence" value="ECO:0007669"/>
    <property type="project" value="TreeGrafter"/>
</dbReference>
<name>A0A423XC94_9PEZI</name>
<dbReference type="InterPro" id="IPR014752">
    <property type="entry name" value="Arrestin-like_C"/>
</dbReference>
<evidence type="ECO:0000256" key="3">
    <source>
        <dbReference type="SAM" id="MobiDB-lite"/>
    </source>
</evidence>
<dbReference type="STRING" id="1230097.A0A423XC94"/>
<accession>A0A423XC94</accession>
<dbReference type="SMART" id="SM01017">
    <property type="entry name" value="Arrestin_C"/>
    <property type="match status" value="1"/>
</dbReference>
<feature type="domain" description="Arrestin C-terminal-like" evidence="4">
    <location>
        <begin position="187"/>
        <end position="340"/>
    </location>
</feature>
<organism evidence="5 6">
    <name type="scientific">Cytospora leucostoma</name>
    <dbReference type="NCBI Taxonomy" id="1230097"/>
    <lineage>
        <taxon>Eukaryota</taxon>
        <taxon>Fungi</taxon>
        <taxon>Dikarya</taxon>
        <taxon>Ascomycota</taxon>
        <taxon>Pezizomycotina</taxon>
        <taxon>Sordariomycetes</taxon>
        <taxon>Sordariomycetidae</taxon>
        <taxon>Diaporthales</taxon>
        <taxon>Cytosporaceae</taxon>
        <taxon>Cytospora</taxon>
    </lineage>
</organism>
<evidence type="ECO:0000256" key="2">
    <source>
        <dbReference type="ARBA" id="ARBA00038766"/>
    </source>
</evidence>
<dbReference type="Gene3D" id="2.60.40.640">
    <property type="match status" value="1"/>
</dbReference>
<reference evidence="5 6" key="1">
    <citation type="submission" date="2015-09" db="EMBL/GenBank/DDBJ databases">
        <title>Host preference determinants of Valsa canker pathogens revealed by comparative genomics.</title>
        <authorList>
            <person name="Yin Z."/>
            <person name="Huang L."/>
        </authorList>
    </citation>
    <scope>NUCLEOTIDE SEQUENCE [LARGE SCALE GENOMIC DNA]</scope>
    <source>
        <strain evidence="5 6">SXYLt</strain>
    </source>
</reference>
<dbReference type="PANTHER" id="PTHR11188:SF17">
    <property type="entry name" value="FI21816P1"/>
    <property type="match status" value="1"/>
</dbReference>
<feature type="region of interest" description="Disordered" evidence="3">
    <location>
        <begin position="551"/>
        <end position="593"/>
    </location>
</feature>
<keyword evidence="6" id="KW-1185">Reference proteome</keyword>
<dbReference type="OrthoDB" id="2333384at2759"/>
<dbReference type="GO" id="GO:0070086">
    <property type="term" value="P:ubiquitin-dependent endocytosis"/>
    <property type="evidence" value="ECO:0007669"/>
    <property type="project" value="TreeGrafter"/>
</dbReference>
<comment type="similarity">
    <text evidence="1">Belongs to the arrestin family.</text>
</comment>
<dbReference type="AlphaFoldDB" id="A0A423XC94"/>
<evidence type="ECO:0000313" key="5">
    <source>
        <dbReference type="EMBL" id="ROW13554.1"/>
    </source>
</evidence>
<dbReference type="FunCoup" id="A0A423XC94">
    <property type="interactions" value="74"/>
</dbReference>
<feature type="region of interest" description="Disordered" evidence="3">
    <location>
        <begin position="450"/>
        <end position="500"/>
    </location>
</feature>
<dbReference type="GO" id="GO:0031625">
    <property type="term" value="F:ubiquitin protein ligase binding"/>
    <property type="evidence" value="ECO:0007669"/>
    <property type="project" value="TreeGrafter"/>
</dbReference>
<protein>
    <recommendedName>
        <fullName evidence="4">Arrestin C-terminal-like domain-containing protein</fullName>
    </recommendedName>
</protein>
<dbReference type="InParanoid" id="A0A423XC94"/>